<dbReference type="Proteomes" id="UP000683360">
    <property type="component" value="Unassembled WGS sequence"/>
</dbReference>
<dbReference type="EMBL" id="CAJPWZ010002131">
    <property type="protein sequence ID" value="CAG2231065.1"/>
    <property type="molecule type" value="Genomic_DNA"/>
</dbReference>
<dbReference type="PANTHER" id="PTHR47331">
    <property type="entry name" value="PHD-TYPE DOMAIN-CONTAINING PROTEIN"/>
    <property type="match status" value="1"/>
</dbReference>
<organism evidence="1 2">
    <name type="scientific">Mytilus edulis</name>
    <name type="common">Blue mussel</name>
    <dbReference type="NCBI Taxonomy" id="6550"/>
    <lineage>
        <taxon>Eukaryota</taxon>
        <taxon>Metazoa</taxon>
        <taxon>Spiralia</taxon>
        <taxon>Lophotrochozoa</taxon>
        <taxon>Mollusca</taxon>
        <taxon>Bivalvia</taxon>
        <taxon>Autobranchia</taxon>
        <taxon>Pteriomorphia</taxon>
        <taxon>Mytilida</taxon>
        <taxon>Mytiloidea</taxon>
        <taxon>Mytilidae</taxon>
        <taxon>Mytilinae</taxon>
        <taxon>Mytilus</taxon>
    </lineage>
</organism>
<dbReference type="OrthoDB" id="6283219at2759"/>
<evidence type="ECO:0008006" key="3">
    <source>
        <dbReference type="Google" id="ProtNLM"/>
    </source>
</evidence>
<evidence type="ECO:0000313" key="1">
    <source>
        <dbReference type="EMBL" id="CAG2231065.1"/>
    </source>
</evidence>
<sequence>MNINNSTQGISAQSGFSDVSVSSIDSAFQRLASTLHEGFNLPKPELLTFNGTPLDYSKFIRNFETNIEGRISDNSLRLSYLIQYCRGEAKCCIEDCVLLDSDEGYKRARAILYSRYGKHFASNCRKPKACTVSDCNVKHNILLHSWSKPGFDHAATQPSVNCAATKGSMIKNCLGIIPVLVKGRNGNSCKTFALLDDGADKTLCDERLLQKLNIASKPVTFEMSTVSSSGVWSVKKLPISARSAAENVDIRKLPYLADIQIPSTDLTEVMLLIGTDSPNAHIPLERQLERMWTSDFDDRAREDKNGLSIEDKEAMKMMGSSITQEDGHFKLGLPWRDRETTLQITWFLHMPAYNN</sequence>
<dbReference type="AlphaFoldDB" id="A0A8S3THR8"/>
<evidence type="ECO:0000313" key="2">
    <source>
        <dbReference type="Proteomes" id="UP000683360"/>
    </source>
</evidence>
<comment type="caution">
    <text evidence="1">The sequence shown here is derived from an EMBL/GenBank/DDBJ whole genome shotgun (WGS) entry which is preliminary data.</text>
</comment>
<keyword evidence="2" id="KW-1185">Reference proteome</keyword>
<name>A0A8S3THR8_MYTED</name>
<accession>A0A8S3THR8</accession>
<proteinExistence type="predicted"/>
<gene>
    <name evidence="1" type="ORF">MEDL_43898</name>
</gene>
<reference evidence="1" key="1">
    <citation type="submission" date="2021-03" db="EMBL/GenBank/DDBJ databases">
        <authorList>
            <person name="Bekaert M."/>
        </authorList>
    </citation>
    <scope>NUCLEOTIDE SEQUENCE</scope>
</reference>
<protein>
    <recommendedName>
        <fullName evidence="3">Peptidase aspartic putative domain-containing protein</fullName>
    </recommendedName>
</protein>